<evidence type="ECO:0008006" key="3">
    <source>
        <dbReference type="Google" id="ProtNLM"/>
    </source>
</evidence>
<dbReference type="AlphaFoldDB" id="A0A223RZV9"/>
<protein>
    <recommendedName>
        <fullName evidence="3">PD-(D/E)XK endonuclease-like domain-containing protein</fullName>
    </recommendedName>
</protein>
<dbReference type="EMBL" id="CP022753">
    <property type="protein sequence ID" value="ASU81422.1"/>
    <property type="molecule type" value="Genomic_DNA"/>
</dbReference>
<name>A0A223RZV9_9ACTN</name>
<sequence>MFTQPGAVEPDSNEGIKRTLTDVIMAASANAPRSRQRRIGPSEVGDPCPRRLAYKLLDWPTVNDGGDPWPSIVGTATHAWLADALLLHNDKEPGRFLIESPVEVDDGSVSGYRLSGSCDAYDTATNTVIDHKVVGDSALRKYKAEGVREQYRVQANLYGLGFERLGFFPQTVALAFYPRGGMLGGMWVWSEPYDRQVALNALKRLGSVRDALVALDPESRPQMWAHIPAAATSACRFCPWWRPASTDLSVGCPGDLTNTTQATKAA</sequence>
<dbReference type="OrthoDB" id="5140755at2"/>
<evidence type="ECO:0000313" key="2">
    <source>
        <dbReference type="Proteomes" id="UP000215005"/>
    </source>
</evidence>
<dbReference type="Proteomes" id="UP000215005">
    <property type="component" value="Chromosome"/>
</dbReference>
<organism evidence="1 2">
    <name type="scientific">Nocardiopsis gilva YIM 90087</name>
    <dbReference type="NCBI Taxonomy" id="1235441"/>
    <lineage>
        <taxon>Bacteria</taxon>
        <taxon>Bacillati</taxon>
        <taxon>Actinomycetota</taxon>
        <taxon>Actinomycetes</taxon>
        <taxon>Streptosporangiales</taxon>
        <taxon>Nocardiopsidaceae</taxon>
        <taxon>Nocardiopsis</taxon>
    </lineage>
</organism>
<proteinExistence type="predicted"/>
<dbReference type="Gene3D" id="3.90.320.10">
    <property type="match status" value="1"/>
</dbReference>
<keyword evidence="2" id="KW-1185">Reference proteome</keyword>
<dbReference type="RefSeq" id="WP_017619410.1">
    <property type="nucleotide sequence ID" value="NZ_ANBG01000242.1"/>
</dbReference>
<evidence type="ECO:0000313" key="1">
    <source>
        <dbReference type="EMBL" id="ASU81422.1"/>
    </source>
</evidence>
<reference evidence="1 2" key="1">
    <citation type="submission" date="2017-08" db="EMBL/GenBank/DDBJ databases">
        <title>The complete genome sequence of Nocardiopsis gilva YIM 90087.</title>
        <authorList>
            <person name="Yin M."/>
            <person name="Tang S."/>
        </authorList>
    </citation>
    <scope>NUCLEOTIDE SEQUENCE [LARGE SCALE GENOMIC DNA]</scope>
    <source>
        <strain evidence="1 2">YIM 90087</strain>
    </source>
</reference>
<dbReference type="KEGG" id="ngv:CDO52_00285"/>
<accession>A0A223RZV9</accession>
<dbReference type="InterPro" id="IPR011604">
    <property type="entry name" value="PDDEXK-like_dom_sf"/>
</dbReference>
<gene>
    <name evidence="1" type="ORF">CDO52_00285</name>
</gene>